<protein>
    <submittedName>
        <fullName evidence="1">Toxin HicA</fullName>
    </submittedName>
</protein>
<proteinExistence type="predicted"/>
<dbReference type="Proteomes" id="UP000216361">
    <property type="component" value="Unassembled WGS sequence"/>
</dbReference>
<organism evidence="1 2">
    <name type="scientific">Elstera cyanobacteriorum</name>
    <dbReference type="NCBI Taxonomy" id="2022747"/>
    <lineage>
        <taxon>Bacteria</taxon>
        <taxon>Pseudomonadati</taxon>
        <taxon>Pseudomonadota</taxon>
        <taxon>Alphaproteobacteria</taxon>
        <taxon>Rhodospirillales</taxon>
        <taxon>Rhodospirillaceae</taxon>
        <taxon>Elstera</taxon>
    </lineage>
</organism>
<dbReference type="EMBL" id="NOXS01000035">
    <property type="protein sequence ID" value="OYQ16635.1"/>
    <property type="molecule type" value="Genomic_DNA"/>
</dbReference>
<keyword evidence="2" id="KW-1185">Reference proteome</keyword>
<gene>
    <name evidence="1" type="ORF">CHR90_16720</name>
</gene>
<evidence type="ECO:0000313" key="1">
    <source>
        <dbReference type="EMBL" id="OYQ16635.1"/>
    </source>
</evidence>
<comment type="caution">
    <text evidence="1">The sequence shown here is derived from an EMBL/GenBank/DDBJ whole genome shotgun (WGS) entry which is preliminary data.</text>
</comment>
<dbReference type="OrthoDB" id="308644at2"/>
<evidence type="ECO:0000313" key="2">
    <source>
        <dbReference type="Proteomes" id="UP000216361"/>
    </source>
</evidence>
<dbReference type="RefSeq" id="WP_094410272.1">
    <property type="nucleotide sequence ID" value="NZ_BMJZ01000003.1"/>
</dbReference>
<dbReference type="AlphaFoldDB" id="A0A255XJL7"/>
<accession>A0A255XJL7</accession>
<sequence>MSKAIHALVSQMRHTPQAIRYEDVKKVCEYYFGAPRQNGTAHCVFKMPWQGDPRVNIQRGKDGKAKAYQVKQVLAALERLLAQSKEPDHGG</sequence>
<reference evidence="1 2" key="1">
    <citation type="submission" date="2017-07" db="EMBL/GenBank/DDBJ databases">
        <title>Elstera cyanobacteriorum sp. nov., a novel bacterium isolated from cyanobacterial aggregates in a eutrophic lake.</title>
        <authorList>
            <person name="Cai H."/>
        </authorList>
    </citation>
    <scope>NUCLEOTIDE SEQUENCE [LARGE SCALE GENOMIC DNA]</scope>
    <source>
        <strain evidence="1 2">TH019</strain>
    </source>
</reference>
<name>A0A255XJL7_9PROT</name>